<feature type="region of interest" description="Disordered" evidence="1">
    <location>
        <begin position="1"/>
        <end position="43"/>
    </location>
</feature>
<reference evidence="2" key="1">
    <citation type="submission" date="2020-02" db="EMBL/GenBank/DDBJ databases">
        <authorList>
            <person name="Meier V. D."/>
        </authorList>
    </citation>
    <scope>NUCLEOTIDE SEQUENCE</scope>
    <source>
        <strain evidence="2">AVDCRST_MAG54</strain>
    </source>
</reference>
<feature type="non-terminal residue" evidence="2">
    <location>
        <position position="1"/>
    </location>
</feature>
<dbReference type="EMBL" id="CADCTH010000151">
    <property type="protein sequence ID" value="CAA9232915.1"/>
    <property type="molecule type" value="Genomic_DNA"/>
</dbReference>
<proteinExistence type="predicted"/>
<feature type="compositionally biased region" description="Basic and acidic residues" evidence="1">
    <location>
        <begin position="22"/>
        <end position="43"/>
    </location>
</feature>
<protein>
    <submittedName>
        <fullName evidence="2">Uncharacterized protein</fullName>
    </submittedName>
</protein>
<feature type="non-terminal residue" evidence="2">
    <location>
        <position position="43"/>
    </location>
</feature>
<accession>A0A6J4HSR8</accession>
<evidence type="ECO:0000313" key="2">
    <source>
        <dbReference type="EMBL" id="CAA9232915.1"/>
    </source>
</evidence>
<organism evidence="2">
    <name type="scientific">uncultured Actinomycetospora sp</name>
    <dbReference type="NCBI Taxonomy" id="1135996"/>
    <lineage>
        <taxon>Bacteria</taxon>
        <taxon>Bacillati</taxon>
        <taxon>Actinomycetota</taxon>
        <taxon>Actinomycetes</taxon>
        <taxon>Pseudonocardiales</taxon>
        <taxon>Pseudonocardiaceae</taxon>
        <taxon>Actinomycetospora</taxon>
        <taxon>environmental samples</taxon>
    </lineage>
</organism>
<name>A0A6J4HSR8_9PSEU</name>
<sequence length="43" mass="4623">GRGVRRGRGRPPADVGLRPAPGRRDGGPGRDRALRDPRRPSPV</sequence>
<gene>
    <name evidence="2" type="ORF">AVDCRST_MAG54-1109</name>
</gene>
<dbReference type="AlphaFoldDB" id="A0A6J4HSR8"/>
<evidence type="ECO:0000256" key="1">
    <source>
        <dbReference type="SAM" id="MobiDB-lite"/>
    </source>
</evidence>